<evidence type="ECO:0000313" key="2">
    <source>
        <dbReference type="Proteomes" id="UP000264719"/>
    </source>
</evidence>
<dbReference type="RefSeq" id="WP_009812309.1">
    <property type="nucleotide sequence ID" value="NZ_CAXAXR010000010.1"/>
</dbReference>
<name>A0A348W8A3_9RHOB</name>
<evidence type="ECO:0000313" key="1">
    <source>
        <dbReference type="EMBL" id="HAR50765.1"/>
    </source>
</evidence>
<protein>
    <submittedName>
        <fullName evidence="1">Uncharacterized protein</fullName>
    </submittedName>
</protein>
<dbReference type="EMBL" id="DMVW01000030">
    <property type="protein sequence ID" value="HAR50765.1"/>
    <property type="molecule type" value="Genomic_DNA"/>
</dbReference>
<dbReference type="Proteomes" id="UP000264719">
    <property type="component" value="Unassembled WGS sequence"/>
</dbReference>
<accession>A0A348W8A3</accession>
<comment type="caution">
    <text evidence="1">The sequence shown here is derived from an EMBL/GenBank/DDBJ whole genome shotgun (WGS) entry which is preliminary data.</text>
</comment>
<sequence length="77" mass="8624">MTKSDTSQTDLTPDAFGFDEDTKLRSDGTLDVDHYVALGRQMRAEHTRDLVLGLTRSIAAIRLGGLRLSRRLHIFGH</sequence>
<reference evidence="1 2" key="1">
    <citation type="journal article" date="2018" name="Nat. Biotechnol.">
        <title>A standardized bacterial taxonomy based on genome phylogeny substantially revises the tree of life.</title>
        <authorList>
            <person name="Parks D.H."/>
            <person name="Chuvochina M."/>
            <person name="Waite D.W."/>
            <person name="Rinke C."/>
            <person name="Skarshewski A."/>
            <person name="Chaumeil P.A."/>
            <person name="Hugenholtz P."/>
        </authorList>
    </citation>
    <scope>NUCLEOTIDE SEQUENCE [LARGE SCALE GENOMIC DNA]</scope>
    <source>
        <strain evidence="1">UBA9169</strain>
    </source>
</reference>
<organism evidence="1 2">
    <name type="scientific">Roseovarius nubinhibens</name>
    <dbReference type="NCBI Taxonomy" id="314263"/>
    <lineage>
        <taxon>Bacteria</taxon>
        <taxon>Pseudomonadati</taxon>
        <taxon>Pseudomonadota</taxon>
        <taxon>Alphaproteobacteria</taxon>
        <taxon>Rhodobacterales</taxon>
        <taxon>Roseobacteraceae</taxon>
        <taxon>Roseovarius</taxon>
    </lineage>
</organism>
<proteinExistence type="predicted"/>
<dbReference type="AlphaFoldDB" id="A0A348W8A3"/>
<gene>
    <name evidence="1" type="ORF">DCS45_02660</name>
</gene>